<comment type="caution">
    <text evidence="1">The sequence shown here is derived from an EMBL/GenBank/DDBJ whole genome shotgun (WGS) entry which is preliminary data.</text>
</comment>
<dbReference type="AlphaFoldDB" id="X1EC01"/>
<organism evidence="1">
    <name type="scientific">marine sediment metagenome</name>
    <dbReference type="NCBI Taxonomy" id="412755"/>
    <lineage>
        <taxon>unclassified sequences</taxon>
        <taxon>metagenomes</taxon>
        <taxon>ecological metagenomes</taxon>
    </lineage>
</organism>
<dbReference type="InterPro" id="IPR011101">
    <property type="entry name" value="DUF5131"/>
</dbReference>
<evidence type="ECO:0008006" key="2">
    <source>
        <dbReference type="Google" id="ProtNLM"/>
    </source>
</evidence>
<name>X1EC01_9ZZZZ</name>
<accession>X1EC01</accession>
<evidence type="ECO:0000313" key="1">
    <source>
        <dbReference type="EMBL" id="GAH30127.1"/>
    </source>
</evidence>
<gene>
    <name evidence="1" type="ORF">S03H2_06112</name>
</gene>
<dbReference type="EMBL" id="BARU01002625">
    <property type="protein sequence ID" value="GAH30127.1"/>
    <property type="molecule type" value="Genomic_DNA"/>
</dbReference>
<sequence>MFKRFHPNEKFNDVQLLWNKLKEPFFWKKPQIVATCFTSDLFQKSVTDSFINNVIDTIYCTSDLHSYILLTKRAKRACDLLKKIQANGFELKGLGTEKYRNFLENIWLGATVEHQDYVERAENLRTVDIDGHKWLSFEPLLGPIDPKICKGFDWVVVGGESGSQARYMEPKWVYPIRDYCLEHGILFYFKQWGNQKKGYILDGQVYRDIPFSCHDLIMSTTSQIQLI</sequence>
<proteinExistence type="predicted"/>
<protein>
    <recommendedName>
        <fullName evidence="2">Phage protein Gp37/Gp68</fullName>
    </recommendedName>
</protein>
<dbReference type="Pfam" id="PF07505">
    <property type="entry name" value="DUF5131"/>
    <property type="match status" value="1"/>
</dbReference>
<reference evidence="1" key="1">
    <citation type="journal article" date="2014" name="Front. Microbiol.">
        <title>High frequency of phylogenetically diverse reductive dehalogenase-homologous genes in deep subseafloor sedimentary metagenomes.</title>
        <authorList>
            <person name="Kawai M."/>
            <person name="Futagami T."/>
            <person name="Toyoda A."/>
            <person name="Takaki Y."/>
            <person name="Nishi S."/>
            <person name="Hori S."/>
            <person name="Arai W."/>
            <person name="Tsubouchi T."/>
            <person name="Morono Y."/>
            <person name="Uchiyama I."/>
            <person name="Ito T."/>
            <person name="Fujiyama A."/>
            <person name="Inagaki F."/>
            <person name="Takami H."/>
        </authorList>
    </citation>
    <scope>NUCLEOTIDE SEQUENCE</scope>
    <source>
        <strain evidence="1">Expedition CK06-06</strain>
    </source>
</reference>